<proteinExistence type="predicted"/>
<evidence type="ECO:0000313" key="3">
    <source>
        <dbReference type="EMBL" id="TDK51456.1"/>
    </source>
</evidence>
<dbReference type="RefSeq" id="WP_133358309.1">
    <property type="nucleotide sequence ID" value="NZ_SMUV01000046.1"/>
</dbReference>
<accession>A0A4R5VFQ7</accession>
<dbReference type="PANTHER" id="PTHR40943">
    <property type="entry name" value="CYTOPLASMIC PROTEIN-RELATED"/>
    <property type="match status" value="1"/>
</dbReference>
<dbReference type="AlphaFoldDB" id="A0A4R5VFQ7"/>
<dbReference type="Pfam" id="PF05899">
    <property type="entry name" value="Cupin_3"/>
    <property type="match status" value="1"/>
</dbReference>
<dbReference type="InterPro" id="IPR011051">
    <property type="entry name" value="RmlC_Cupin_sf"/>
</dbReference>
<evidence type="ECO:0000259" key="2">
    <source>
        <dbReference type="Pfam" id="PF05899"/>
    </source>
</evidence>
<feature type="compositionally biased region" description="Low complexity" evidence="1">
    <location>
        <begin position="16"/>
        <end position="27"/>
    </location>
</feature>
<name>A0A4R5VFQ7_9RHOB</name>
<keyword evidence="4" id="KW-1185">Reference proteome</keyword>
<reference evidence="3 4" key="1">
    <citation type="submission" date="2019-03" db="EMBL/GenBank/DDBJ databases">
        <title>Ruegeria lutea sp. nov., a novel strain, isolated from marine sediment, the Masan Bay, South Korea.</title>
        <authorList>
            <person name="Kim J."/>
            <person name="Kim D.-Y."/>
            <person name="Lee S.-S."/>
        </authorList>
    </citation>
    <scope>NUCLEOTIDE SEQUENCE [LARGE SCALE GENOMIC DNA]</scope>
    <source>
        <strain evidence="3 4">318-1</strain>
    </source>
</reference>
<evidence type="ECO:0000313" key="4">
    <source>
        <dbReference type="Proteomes" id="UP000295301"/>
    </source>
</evidence>
<dbReference type="OrthoDB" id="9799053at2"/>
<comment type="caution">
    <text evidence="3">The sequence shown here is derived from an EMBL/GenBank/DDBJ whole genome shotgun (WGS) entry which is preliminary data.</text>
</comment>
<dbReference type="SUPFAM" id="SSF51182">
    <property type="entry name" value="RmlC-like cupins"/>
    <property type="match status" value="1"/>
</dbReference>
<sequence length="119" mass="13334">MTARTFRLDPNPEGMTPSEFTSPSSFTTGNKTEMNLYTYAAEDESLLSGIWECAPAREDYPEGYPVHEMMHIISGSVTLTHPDGRSETFTAGDTFFIPKGSPCTWENTETMRKFYMIAA</sequence>
<dbReference type="Gene3D" id="2.60.120.10">
    <property type="entry name" value="Jelly Rolls"/>
    <property type="match status" value="1"/>
</dbReference>
<dbReference type="InterPro" id="IPR014710">
    <property type="entry name" value="RmlC-like_jellyroll"/>
</dbReference>
<dbReference type="PANTHER" id="PTHR40943:SF1">
    <property type="entry name" value="CYTOPLASMIC PROTEIN"/>
    <property type="match status" value="1"/>
</dbReference>
<protein>
    <submittedName>
        <fullName evidence="3">DUF861 domain-containing protein</fullName>
    </submittedName>
</protein>
<dbReference type="Proteomes" id="UP000295301">
    <property type="component" value="Unassembled WGS sequence"/>
</dbReference>
<gene>
    <name evidence="3" type="ORF">E1832_03305</name>
</gene>
<dbReference type="EMBL" id="SMUV01000046">
    <property type="protein sequence ID" value="TDK51456.1"/>
    <property type="molecule type" value="Genomic_DNA"/>
</dbReference>
<evidence type="ECO:0000256" key="1">
    <source>
        <dbReference type="SAM" id="MobiDB-lite"/>
    </source>
</evidence>
<feature type="domain" description="(S)-ureidoglycine aminohydrolase cupin" evidence="2">
    <location>
        <begin position="42"/>
        <end position="115"/>
    </location>
</feature>
<dbReference type="InterPro" id="IPR008579">
    <property type="entry name" value="UGlyAH_Cupin_dom"/>
</dbReference>
<dbReference type="CDD" id="cd02227">
    <property type="entry name" value="cupin_TM1112-like"/>
    <property type="match status" value="1"/>
</dbReference>
<organism evidence="3 4">
    <name type="scientific">Antarcticimicrobium luteum</name>
    <dbReference type="NCBI Taxonomy" id="2547397"/>
    <lineage>
        <taxon>Bacteria</taxon>
        <taxon>Pseudomonadati</taxon>
        <taxon>Pseudomonadota</taxon>
        <taxon>Alphaproteobacteria</taxon>
        <taxon>Rhodobacterales</taxon>
        <taxon>Paracoccaceae</taxon>
        <taxon>Antarcticimicrobium</taxon>
    </lineage>
</organism>
<feature type="region of interest" description="Disordered" evidence="1">
    <location>
        <begin position="1"/>
        <end position="27"/>
    </location>
</feature>